<evidence type="ECO:0000256" key="1">
    <source>
        <dbReference type="SAM" id="MobiDB-lite"/>
    </source>
</evidence>
<gene>
    <name evidence="3" type="ORF">BD311DRAFT_746308</name>
</gene>
<dbReference type="OrthoDB" id="3201807at2759"/>
<keyword evidence="2" id="KW-1133">Transmembrane helix</keyword>
<feature type="compositionally biased region" description="Low complexity" evidence="1">
    <location>
        <begin position="233"/>
        <end position="242"/>
    </location>
</feature>
<dbReference type="EMBL" id="ML143388">
    <property type="protein sequence ID" value="TBU34518.1"/>
    <property type="molecule type" value="Genomic_DNA"/>
</dbReference>
<dbReference type="Proteomes" id="UP000292957">
    <property type="component" value="Unassembled WGS sequence"/>
</dbReference>
<keyword evidence="2" id="KW-0472">Membrane</keyword>
<feature type="compositionally biased region" description="Basic and acidic residues" evidence="1">
    <location>
        <begin position="245"/>
        <end position="254"/>
    </location>
</feature>
<dbReference type="AlphaFoldDB" id="A0A4Q9N3N3"/>
<sequence length="268" mass="30407">MSLAKSWFDHAFRDRAATEQLLRPDLESGLLSQHDYQLAVDFLPGYHRYLPYVHTALWSALAGLATFRYRSRVRFPTTVVTVSAVSGYGIGLWHYFRFHRQFALELEDRQAFLLVLENVNKRLGNQSTLFPQLDERKMFETIMKRKQENGEVLSDGAELLADTDSPTAPSDAIRASPAKEAPVRPKSTWEAIREANAQNAGKHSSWDELRQRHERRRVSDSGQASVGRDQVSDSDSTSPTTSEIEDPRAQAQKEFDAILEAERKAARS</sequence>
<evidence type="ECO:0000256" key="2">
    <source>
        <dbReference type="SAM" id="Phobius"/>
    </source>
</evidence>
<protein>
    <submittedName>
        <fullName evidence="3">Uncharacterized protein</fullName>
    </submittedName>
</protein>
<feature type="transmembrane region" description="Helical" evidence="2">
    <location>
        <begin position="79"/>
        <end position="96"/>
    </location>
</feature>
<feature type="transmembrane region" description="Helical" evidence="2">
    <location>
        <begin position="49"/>
        <end position="67"/>
    </location>
</feature>
<reference evidence="3" key="1">
    <citation type="submission" date="2019-01" db="EMBL/GenBank/DDBJ databases">
        <title>Draft genome sequences of three monokaryotic isolates of the white-rot basidiomycete fungus Dichomitus squalens.</title>
        <authorList>
            <consortium name="DOE Joint Genome Institute"/>
            <person name="Lopez S.C."/>
            <person name="Andreopoulos B."/>
            <person name="Pangilinan J."/>
            <person name="Lipzen A."/>
            <person name="Riley R."/>
            <person name="Ahrendt S."/>
            <person name="Ng V."/>
            <person name="Barry K."/>
            <person name="Daum C."/>
            <person name="Grigoriev I.V."/>
            <person name="Hilden K.S."/>
            <person name="Makela M.R."/>
            <person name="de Vries R.P."/>
        </authorList>
    </citation>
    <scope>NUCLEOTIDE SEQUENCE [LARGE SCALE GENOMIC DNA]</scope>
    <source>
        <strain evidence="3">OM18370.1</strain>
    </source>
</reference>
<name>A0A4Q9N3N3_9APHY</name>
<keyword evidence="2" id="KW-0812">Transmembrane</keyword>
<evidence type="ECO:0000313" key="3">
    <source>
        <dbReference type="EMBL" id="TBU34518.1"/>
    </source>
</evidence>
<feature type="region of interest" description="Disordered" evidence="1">
    <location>
        <begin position="161"/>
        <end position="254"/>
    </location>
</feature>
<accession>A0A4Q9N3N3</accession>
<organism evidence="3">
    <name type="scientific">Dichomitus squalens</name>
    <dbReference type="NCBI Taxonomy" id="114155"/>
    <lineage>
        <taxon>Eukaryota</taxon>
        <taxon>Fungi</taxon>
        <taxon>Dikarya</taxon>
        <taxon>Basidiomycota</taxon>
        <taxon>Agaricomycotina</taxon>
        <taxon>Agaricomycetes</taxon>
        <taxon>Polyporales</taxon>
        <taxon>Polyporaceae</taxon>
        <taxon>Dichomitus</taxon>
    </lineage>
</organism>
<proteinExistence type="predicted"/>